<dbReference type="Pfam" id="PF00440">
    <property type="entry name" value="TetR_N"/>
    <property type="match status" value="1"/>
</dbReference>
<dbReference type="Proteomes" id="UP000245977">
    <property type="component" value="Chromosome"/>
</dbReference>
<organism evidence="4 5">
    <name type="scientific">Acinetobacter defluvii</name>
    <dbReference type="NCBI Taxonomy" id="1871111"/>
    <lineage>
        <taxon>Bacteria</taxon>
        <taxon>Pseudomonadati</taxon>
        <taxon>Pseudomonadota</taxon>
        <taxon>Gammaproteobacteria</taxon>
        <taxon>Moraxellales</taxon>
        <taxon>Moraxellaceae</taxon>
        <taxon>Acinetobacter</taxon>
    </lineage>
</organism>
<dbReference type="PROSITE" id="PS50977">
    <property type="entry name" value="HTH_TETR_2"/>
    <property type="match status" value="1"/>
</dbReference>
<dbReference type="PANTHER" id="PTHR43479:SF11">
    <property type="entry name" value="ACREF_ENVCD OPERON REPRESSOR-RELATED"/>
    <property type="match status" value="1"/>
</dbReference>
<evidence type="ECO:0000313" key="5">
    <source>
        <dbReference type="Proteomes" id="UP000245977"/>
    </source>
</evidence>
<dbReference type="KEGG" id="adv:DJ533_03650"/>
<dbReference type="OrthoDB" id="5816932at2"/>
<dbReference type="SUPFAM" id="SSF46689">
    <property type="entry name" value="Homeodomain-like"/>
    <property type="match status" value="1"/>
</dbReference>
<gene>
    <name evidence="4" type="ORF">DJ533_03650</name>
</gene>
<evidence type="ECO:0000313" key="4">
    <source>
        <dbReference type="EMBL" id="AWL27752.1"/>
    </source>
</evidence>
<feature type="domain" description="HTH tetR-type" evidence="3">
    <location>
        <begin position="16"/>
        <end position="76"/>
    </location>
</feature>
<name>A0A2S2FBR5_9GAMM</name>
<evidence type="ECO:0000256" key="2">
    <source>
        <dbReference type="PROSITE-ProRule" id="PRU00335"/>
    </source>
</evidence>
<dbReference type="SUPFAM" id="SSF48498">
    <property type="entry name" value="Tetracyclin repressor-like, C-terminal domain"/>
    <property type="match status" value="1"/>
</dbReference>
<dbReference type="PANTHER" id="PTHR43479">
    <property type="entry name" value="ACREF/ENVCD OPERON REPRESSOR-RELATED"/>
    <property type="match status" value="1"/>
</dbReference>
<keyword evidence="5" id="KW-1185">Reference proteome</keyword>
<evidence type="ECO:0000256" key="1">
    <source>
        <dbReference type="ARBA" id="ARBA00023125"/>
    </source>
</evidence>
<dbReference type="RefSeq" id="WP_065993286.1">
    <property type="nucleotide sequence ID" value="NZ_CP029397.2"/>
</dbReference>
<dbReference type="InterPro" id="IPR036271">
    <property type="entry name" value="Tet_transcr_reg_TetR-rel_C_sf"/>
</dbReference>
<dbReference type="PRINTS" id="PR00455">
    <property type="entry name" value="HTHTETR"/>
</dbReference>
<proteinExistence type="predicted"/>
<protein>
    <submittedName>
        <fullName evidence="4">TetR/AcrR family transcriptional regulator</fullName>
    </submittedName>
</protein>
<dbReference type="AlphaFoldDB" id="A0A2S2FBR5"/>
<keyword evidence="1 2" id="KW-0238">DNA-binding</keyword>
<reference evidence="4" key="1">
    <citation type="submission" date="2019-08" db="EMBL/GenBank/DDBJ databases">
        <title>The complete genome of Acinetobacter defluvii strain WCHAD010030.</title>
        <authorList>
            <person name="Hu Y."/>
            <person name="Qin J."/>
            <person name="Feng Y."/>
            <person name="Zong Z."/>
        </authorList>
    </citation>
    <scope>NUCLEOTIDE SEQUENCE</scope>
    <source>
        <strain evidence="4">WCHA30</strain>
    </source>
</reference>
<accession>A0A2S2FBR5</accession>
<dbReference type="InterPro" id="IPR050624">
    <property type="entry name" value="HTH-type_Tx_Regulator"/>
</dbReference>
<dbReference type="Gene3D" id="1.10.357.10">
    <property type="entry name" value="Tetracycline Repressor, domain 2"/>
    <property type="match status" value="1"/>
</dbReference>
<dbReference type="InterPro" id="IPR009057">
    <property type="entry name" value="Homeodomain-like_sf"/>
</dbReference>
<evidence type="ECO:0000259" key="3">
    <source>
        <dbReference type="PROSITE" id="PS50977"/>
    </source>
</evidence>
<dbReference type="EMBL" id="CP029397">
    <property type="protein sequence ID" value="AWL27752.1"/>
    <property type="molecule type" value="Genomic_DNA"/>
</dbReference>
<dbReference type="STRING" id="1871111.GCA_001704615_02184"/>
<dbReference type="InterPro" id="IPR001647">
    <property type="entry name" value="HTH_TetR"/>
</dbReference>
<sequence>MENIELLERIYSGKRAQLKRHILNQALLCFLENGLEATTIEMIREQADTSVGAIYHHFKNKEGIIAALFFAALDDQAQYRENALKNTENMQHGIMAMVEGYIDWVTDYPDFARFLYAARFIITQTAQDLDLKKRNHSRNKSLLQWLQQQTDVEHLAHIPHDLLLSLVIGSTENYCRAWLSHKVKTSPQVYKHIFAKTAWRAIAYFPK</sequence>
<feature type="DNA-binding region" description="H-T-H motif" evidence="2">
    <location>
        <begin position="39"/>
        <end position="58"/>
    </location>
</feature>
<dbReference type="GO" id="GO:0003677">
    <property type="term" value="F:DNA binding"/>
    <property type="evidence" value="ECO:0007669"/>
    <property type="project" value="UniProtKB-UniRule"/>
</dbReference>